<gene>
    <name evidence="1" type="ORF">OYC64_005508</name>
</gene>
<dbReference type="Gene3D" id="2.40.50.140">
    <property type="entry name" value="Nucleic acid-binding proteins"/>
    <property type="match status" value="1"/>
</dbReference>
<reference evidence="1 2" key="2">
    <citation type="journal article" date="2024" name="G3 (Bethesda)">
        <title>The genome of the cryopelagic Antarctic bald notothen, Trematomus borchgrevinki.</title>
        <authorList>
            <person name="Rayamajhi N."/>
            <person name="Rivera-Colon A.G."/>
            <person name="Minhas B.F."/>
            <person name="Cheng C.C."/>
            <person name="Catchen J.M."/>
        </authorList>
    </citation>
    <scope>NUCLEOTIDE SEQUENCE [LARGE SCALE GENOMIC DNA]</scope>
    <source>
        <strain evidence="1">AGRC-2024</strain>
    </source>
</reference>
<organism evidence="1 2">
    <name type="scientific">Pagothenia borchgrevinki</name>
    <name type="common">Bald rockcod</name>
    <name type="synonym">Trematomus borchgrevinki</name>
    <dbReference type="NCBI Taxonomy" id="8213"/>
    <lineage>
        <taxon>Eukaryota</taxon>
        <taxon>Metazoa</taxon>
        <taxon>Chordata</taxon>
        <taxon>Craniata</taxon>
        <taxon>Vertebrata</taxon>
        <taxon>Euteleostomi</taxon>
        <taxon>Actinopterygii</taxon>
        <taxon>Neopterygii</taxon>
        <taxon>Teleostei</taxon>
        <taxon>Neoteleostei</taxon>
        <taxon>Acanthomorphata</taxon>
        <taxon>Eupercaria</taxon>
        <taxon>Perciformes</taxon>
        <taxon>Notothenioidei</taxon>
        <taxon>Nototheniidae</taxon>
        <taxon>Pagothenia</taxon>
    </lineage>
</organism>
<comment type="caution">
    <text evidence="1">The sequence shown here is derived from an EMBL/GenBank/DDBJ whole genome shotgun (WGS) entry which is preliminary data.</text>
</comment>
<reference evidence="1 2" key="1">
    <citation type="journal article" date="2022" name="G3 (Bethesda)">
        <title>Evaluating Illumina-, Nanopore-, and PacBio-based genome assembly strategies with the bald notothen, Trematomus borchgrevinki.</title>
        <authorList>
            <person name="Rayamajhi N."/>
            <person name="Cheng C.C."/>
            <person name="Catchen J.M."/>
        </authorList>
    </citation>
    <scope>NUCLEOTIDE SEQUENCE [LARGE SCALE GENOMIC DNA]</scope>
    <source>
        <strain evidence="1">AGRC-2024</strain>
    </source>
</reference>
<dbReference type="AlphaFoldDB" id="A0ABD2GG36"/>
<name>A0ABD2GG36_PAGBO</name>
<sequence>MSVEGEVIEMYAVRKVRSGKDFVPMRRLTLEQDSQRISVTLCREAAIAALNIGERVNITHTKANKTEYGVQLQTSTFTKIEKPKEQKIFGEIIGVMDSESSGGDISGSSSSGKFCCRVVTFISLIKPHGSLSKSFLVWKQ</sequence>
<dbReference type="Proteomes" id="UP001619887">
    <property type="component" value="Unassembled WGS sequence"/>
</dbReference>
<dbReference type="InterPro" id="IPR012340">
    <property type="entry name" value="NA-bd_OB-fold"/>
</dbReference>
<evidence type="ECO:0000313" key="1">
    <source>
        <dbReference type="EMBL" id="KAL3052989.1"/>
    </source>
</evidence>
<protein>
    <submittedName>
        <fullName evidence="1">Uncharacterized protein</fullName>
    </submittedName>
</protein>
<keyword evidence="2" id="KW-1185">Reference proteome</keyword>
<accession>A0ABD2GG36</accession>
<proteinExistence type="predicted"/>
<evidence type="ECO:0000313" key="2">
    <source>
        <dbReference type="Proteomes" id="UP001619887"/>
    </source>
</evidence>
<dbReference type="EMBL" id="JBIYXZ010002079">
    <property type="protein sequence ID" value="KAL3052989.1"/>
    <property type="molecule type" value="Genomic_DNA"/>
</dbReference>